<protein>
    <recommendedName>
        <fullName evidence="3">Ubiquitin 3 binding protein But2 C-terminal domain-containing protein</fullName>
    </recommendedName>
</protein>
<accession>A0A5C3MMU5</accession>
<reference evidence="1 2" key="1">
    <citation type="journal article" date="2019" name="Nat. Ecol. Evol.">
        <title>Megaphylogeny resolves global patterns of mushroom evolution.</title>
        <authorList>
            <person name="Varga T."/>
            <person name="Krizsan K."/>
            <person name="Foldi C."/>
            <person name="Dima B."/>
            <person name="Sanchez-Garcia M."/>
            <person name="Sanchez-Ramirez S."/>
            <person name="Szollosi G.J."/>
            <person name="Szarkandi J.G."/>
            <person name="Papp V."/>
            <person name="Albert L."/>
            <person name="Andreopoulos W."/>
            <person name="Angelini C."/>
            <person name="Antonin V."/>
            <person name="Barry K.W."/>
            <person name="Bougher N.L."/>
            <person name="Buchanan P."/>
            <person name="Buyck B."/>
            <person name="Bense V."/>
            <person name="Catcheside P."/>
            <person name="Chovatia M."/>
            <person name="Cooper J."/>
            <person name="Damon W."/>
            <person name="Desjardin D."/>
            <person name="Finy P."/>
            <person name="Geml J."/>
            <person name="Haridas S."/>
            <person name="Hughes K."/>
            <person name="Justo A."/>
            <person name="Karasinski D."/>
            <person name="Kautmanova I."/>
            <person name="Kiss B."/>
            <person name="Kocsube S."/>
            <person name="Kotiranta H."/>
            <person name="LaButti K.M."/>
            <person name="Lechner B.E."/>
            <person name="Liimatainen K."/>
            <person name="Lipzen A."/>
            <person name="Lukacs Z."/>
            <person name="Mihaltcheva S."/>
            <person name="Morgado L.N."/>
            <person name="Niskanen T."/>
            <person name="Noordeloos M.E."/>
            <person name="Ohm R.A."/>
            <person name="Ortiz-Santana B."/>
            <person name="Ovrebo C."/>
            <person name="Racz N."/>
            <person name="Riley R."/>
            <person name="Savchenko A."/>
            <person name="Shiryaev A."/>
            <person name="Soop K."/>
            <person name="Spirin V."/>
            <person name="Szebenyi C."/>
            <person name="Tomsovsky M."/>
            <person name="Tulloss R.E."/>
            <person name="Uehling J."/>
            <person name="Grigoriev I.V."/>
            <person name="Vagvolgyi C."/>
            <person name="Papp T."/>
            <person name="Martin F.M."/>
            <person name="Miettinen O."/>
            <person name="Hibbett D.S."/>
            <person name="Nagy L.G."/>
        </authorList>
    </citation>
    <scope>NUCLEOTIDE SEQUENCE [LARGE SCALE GENOMIC DNA]</scope>
    <source>
        <strain evidence="1 2">OMC1185</strain>
    </source>
</reference>
<evidence type="ECO:0000313" key="2">
    <source>
        <dbReference type="Proteomes" id="UP000305948"/>
    </source>
</evidence>
<dbReference type="EMBL" id="ML213532">
    <property type="protein sequence ID" value="TFK46197.1"/>
    <property type="molecule type" value="Genomic_DNA"/>
</dbReference>
<gene>
    <name evidence="1" type="ORF">OE88DRAFT_1042751</name>
</gene>
<evidence type="ECO:0000313" key="1">
    <source>
        <dbReference type="EMBL" id="TFK46197.1"/>
    </source>
</evidence>
<keyword evidence="2" id="KW-1185">Reference proteome</keyword>
<proteinExistence type="predicted"/>
<dbReference type="AlphaFoldDB" id="A0A5C3MMU5"/>
<dbReference type="Proteomes" id="UP000305948">
    <property type="component" value="Unassembled WGS sequence"/>
</dbReference>
<sequence length="180" mass="18398">MLWLALILPLAAAAPLSPRQSAGNCYLTGFHTFTLAAINTTLPNANITGAPLTLAESAHGAQDFYLVTVATYPVTTSPNTSLAITNGSITAQSTALTSATPGSFLQFTANAPVDPVPGFCGILVPGNGYPLLAINGRTDLFSICSDGQFDAVVYNATEGSAAYDVGTCYGVTLNMVATAT</sequence>
<dbReference type="OrthoDB" id="2844016at2759"/>
<organism evidence="1 2">
    <name type="scientific">Heliocybe sulcata</name>
    <dbReference type="NCBI Taxonomy" id="5364"/>
    <lineage>
        <taxon>Eukaryota</taxon>
        <taxon>Fungi</taxon>
        <taxon>Dikarya</taxon>
        <taxon>Basidiomycota</taxon>
        <taxon>Agaricomycotina</taxon>
        <taxon>Agaricomycetes</taxon>
        <taxon>Gloeophyllales</taxon>
        <taxon>Gloeophyllaceae</taxon>
        <taxon>Heliocybe</taxon>
    </lineage>
</organism>
<evidence type="ECO:0008006" key="3">
    <source>
        <dbReference type="Google" id="ProtNLM"/>
    </source>
</evidence>
<name>A0A5C3MMU5_9AGAM</name>